<evidence type="ECO:0000313" key="8">
    <source>
        <dbReference type="Proteomes" id="UP001597326"/>
    </source>
</evidence>
<keyword evidence="4 5" id="KW-0472">Membrane</keyword>
<organism evidence="7 8">
    <name type="scientific">Luteococcus peritonei</name>
    <dbReference type="NCBI Taxonomy" id="88874"/>
    <lineage>
        <taxon>Bacteria</taxon>
        <taxon>Bacillati</taxon>
        <taxon>Actinomycetota</taxon>
        <taxon>Actinomycetes</taxon>
        <taxon>Propionibacteriales</taxon>
        <taxon>Propionibacteriaceae</taxon>
        <taxon>Luteococcus</taxon>
    </lineage>
</organism>
<feature type="transmembrane region" description="Helical" evidence="5">
    <location>
        <begin position="256"/>
        <end position="276"/>
    </location>
</feature>
<protein>
    <submittedName>
        <fullName evidence="7">MFS transporter</fullName>
    </submittedName>
</protein>
<feature type="transmembrane region" description="Helical" evidence="5">
    <location>
        <begin position="201"/>
        <end position="221"/>
    </location>
</feature>
<feature type="transmembrane region" description="Helical" evidence="5">
    <location>
        <begin position="114"/>
        <end position="135"/>
    </location>
</feature>
<dbReference type="PROSITE" id="PS50850">
    <property type="entry name" value="MFS"/>
    <property type="match status" value="1"/>
</dbReference>
<dbReference type="Gene3D" id="1.20.1250.20">
    <property type="entry name" value="MFS general substrate transporter like domains"/>
    <property type="match status" value="2"/>
</dbReference>
<comment type="caution">
    <text evidence="7">The sequence shown here is derived from an EMBL/GenBank/DDBJ whole genome shotgun (WGS) entry which is preliminary data.</text>
</comment>
<dbReference type="SUPFAM" id="SSF103473">
    <property type="entry name" value="MFS general substrate transporter"/>
    <property type="match status" value="1"/>
</dbReference>
<dbReference type="InterPro" id="IPR036259">
    <property type="entry name" value="MFS_trans_sf"/>
</dbReference>
<feature type="transmembrane region" description="Helical" evidence="5">
    <location>
        <begin position="141"/>
        <end position="161"/>
    </location>
</feature>
<evidence type="ECO:0000259" key="6">
    <source>
        <dbReference type="PROSITE" id="PS50850"/>
    </source>
</evidence>
<feature type="transmembrane region" description="Helical" evidence="5">
    <location>
        <begin position="324"/>
        <end position="343"/>
    </location>
</feature>
<feature type="transmembrane region" description="Helical" evidence="5">
    <location>
        <begin position="416"/>
        <end position="437"/>
    </location>
</feature>
<name>A0ABW4RXC5_9ACTN</name>
<proteinExistence type="predicted"/>
<evidence type="ECO:0000313" key="7">
    <source>
        <dbReference type="EMBL" id="MFD1890822.1"/>
    </source>
</evidence>
<dbReference type="PANTHER" id="PTHR23528:SF1">
    <property type="entry name" value="MAJOR FACILITATOR SUPERFAMILY (MFS) PROFILE DOMAIN-CONTAINING PROTEIN"/>
    <property type="match status" value="1"/>
</dbReference>
<evidence type="ECO:0000256" key="5">
    <source>
        <dbReference type="SAM" id="Phobius"/>
    </source>
</evidence>
<evidence type="ECO:0000256" key="1">
    <source>
        <dbReference type="ARBA" id="ARBA00004651"/>
    </source>
</evidence>
<dbReference type="RefSeq" id="WP_343875189.1">
    <property type="nucleotide sequence ID" value="NZ_BAAAIX010000029.1"/>
</dbReference>
<keyword evidence="8" id="KW-1185">Reference proteome</keyword>
<evidence type="ECO:0000256" key="2">
    <source>
        <dbReference type="ARBA" id="ARBA00022692"/>
    </source>
</evidence>
<dbReference type="EMBL" id="JBHUFZ010000027">
    <property type="protein sequence ID" value="MFD1890822.1"/>
    <property type="molecule type" value="Genomic_DNA"/>
</dbReference>
<feature type="transmembrane region" description="Helical" evidence="5">
    <location>
        <begin position="387"/>
        <end position="410"/>
    </location>
</feature>
<dbReference type="InterPro" id="IPR011701">
    <property type="entry name" value="MFS"/>
</dbReference>
<keyword evidence="2 5" id="KW-0812">Transmembrane</keyword>
<feature type="transmembrane region" description="Helical" evidence="5">
    <location>
        <begin position="79"/>
        <end position="102"/>
    </location>
</feature>
<accession>A0ABW4RXC5</accession>
<feature type="transmembrane region" description="Helical" evidence="5">
    <location>
        <begin position="37"/>
        <end position="59"/>
    </location>
</feature>
<feature type="transmembrane region" description="Helical" evidence="5">
    <location>
        <begin position="349"/>
        <end position="375"/>
    </location>
</feature>
<dbReference type="InterPro" id="IPR020846">
    <property type="entry name" value="MFS_dom"/>
</dbReference>
<keyword evidence="3 5" id="KW-1133">Transmembrane helix</keyword>
<reference evidence="8" key="1">
    <citation type="journal article" date="2019" name="Int. J. Syst. Evol. Microbiol.">
        <title>The Global Catalogue of Microorganisms (GCM) 10K type strain sequencing project: providing services to taxonomists for standard genome sequencing and annotation.</title>
        <authorList>
            <consortium name="The Broad Institute Genomics Platform"/>
            <consortium name="The Broad Institute Genome Sequencing Center for Infectious Disease"/>
            <person name="Wu L."/>
            <person name="Ma J."/>
        </authorList>
    </citation>
    <scope>NUCLEOTIDE SEQUENCE [LARGE SCALE GENOMIC DNA]</scope>
    <source>
        <strain evidence="8">CAIM 431</strain>
    </source>
</reference>
<evidence type="ECO:0000256" key="4">
    <source>
        <dbReference type="ARBA" id="ARBA00023136"/>
    </source>
</evidence>
<sequence length="441" mass="46695">MTITPDPTIDRQGSPNLIGPKLNVPLLGQKPTESKPAWFVASLVFAQFALFVGLLGPVVVTMALKVNTLTSDPAEQVKWVGGVLAPGALAAVFANAFFGRLSDRTTSRWGRRRPWMIGGVLVMVLALVIIALATGKGMLTLGWFLAQMGANAALSPYVATMADQLPDNQYGKVSGLVGMAQNIGIFGATAIGSALATNTLMMFLVPGIIAAIGVIIYALCLPEPVLKQNAYPFDAKTFFGSFWTSPFKFPDFGMVWWGRFFITLASFLFTTFRLAYMKQHLGFGADDAAAAAAVTTGVGIYTVVLIFSSVTAGWLSDRTGKRKMLVAFSTALFALGTYLLLHAGSVTHFYLIEALMGFAFGIYAAVDFALVLDVLPNAEDAGKDLGVFNMANALPQSLAPYLGGYLLGTLGGGTNFTWLFTVAGVVGLLGAVIVLPIKGAK</sequence>
<comment type="subcellular location">
    <subcellularLocation>
        <location evidence="1">Cell membrane</location>
        <topology evidence="1">Multi-pass membrane protein</topology>
    </subcellularLocation>
</comment>
<gene>
    <name evidence="7" type="ORF">ACFSCS_11610</name>
</gene>
<feature type="transmembrane region" description="Helical" evidence="5">
    <location>
        <begin position="288"/>
        <end position="312"/>
    </location>
</feature>
<dbReference type="Pfam" id="PF07690">
    <property type="entry name" value="MFS_1"/>
    <property type="match status" value="1"/>
</dbReference>
<evidence type="ECO:0000256" key="3">
    <source>
        <dbReference type="ARBA" id="ARBA00022989"/>
    </source>
</evidence>
<feature type="domain" description="Major facilitator superfamily (MFS) profile" evidence="6">
    <location>
        <begin position="42"/>
        <end position="441"/>
    </location>
</feature>
<feature type="transmembrane region" description="Helical" evidence="5">
    <location>
        <begin position="173"/>
        <end position="195"/>
    </location>
</feature>
<dbReference type="Proteomes" id="UP001597326">
    <property type="component" value="Unassembled WGS sequence"/>
</dbReference>
<dbReference type="PANTHER" id="PTHR23528">
    <property type="match status" value="1"/>
</dbReference>